<dbReference type="Proteomes" id="UP000065220">
    <property type="component" value="Chromosome"/>
</dbReference>
<dbReference type="Pfam" id="PF01230">
    <property type="entry name" value="HIT"/>
    <property type="match status" value="1"/>
</dbReference>
<gene>
    <name evidence="5" type="ORF">AXF14_11725</name>
</gene>
<dbReference type="InterPro" id="IPR001310">
    <property type="entry name" value="Histidine_triad_HIT"/>
</dbReference>
<dbReference type="GO" id="GO:0003824">
    <property type="term" value="F:catalytic activity"/>
    <property type="evidence" value="ECO:0007669"/>
    <property type="project" value="InterPro"/>
</dbReference>
<keyword evidence="6" id="KW-1185">Reference proteome</keyword>
<name>A0A0X8JGC2_ACTRD</name>
<protein>
    <recommendedName>
        <fullName evidence="4">HIT domain-containing protein</fullName>
    </recommendedName>
</protein>
<dbReference type="InterPro" id="IPR011146">
    <property type="entry name" value="HIT-like"/>
</dbReference>
<dbReference type="KEGG" id="ard:AXF14_11725"/>
<dbReference type="EMBL" id="CP014228">
    <property type="protein sequence ID" value="AMD88121.1"/>
    <property type="molecule type" value="Genomic_DNA"/>
</dbReference>
<dbReference type="PROSITE" id="PS51084">
    <property type="entry name" value="HIT_2"/>
    <property type="match status" value="1"/>
</dbReference>
<organism evidence="5 6">
    <name type="scientific">Actinomyces radicidentis</name>
    <dbReference type="NCBI Taxonomy" id="111015"/>
    <lineage>
        <taxon>Bacteria</taxon>
        <taxon>Bacillati</taxon>
        <taxon>Actinomycetota</taxon>
        <taxon>Actinomycetes</taxon>
        <taxon>Actinomycetales</taxon>
        <taxon>Actinomycetaceae</taxon>
        <taxon>Actinomyces</taxon>
    </lineage>
</organism>
<dbReference type="SUPFAM" id="SSF54197">
    <property type="entry name" value="HIT-like"/>
    <property type="match status" value="1"/>
</dbReference>
<dbReference type="STRING" id="111015.AXF14_11725"/>
<feature type="short sequence motif" description="Histidine triad motif" evidence="2 3">
    <location>
        <begin position="103"/>
        <end position="107"/>
    </location>
</feature>
<dbReference type="InterPro" id="IPR036265">
    <property type="entry name" value="HIT-like_sf"/>
</dbReference>
<dbReference type="Gene3D" id="3.30.428.10">
    <property type="entry name" value="HIT-like"/>
    <property type="match status" value="1"/>
</dbReference>
<evidence type="ECO:0000313" key="6">
    <source>
        <dbReference type="Proteomes" id="UP000065220"/>
    </source>
</evidence>
<evidence type="ECO:0000256" key="3">
    <source>
        <dbReference type="PROSITE-ProRule" id="PRU00464"/>
    </source>
</evidence>
<reference evidence="6" key="1">
    <citation type="submission" date="2016-02" db="EMBL/GenBank/DDBJ databases">
        <authorList>
            <person name="Holder M.E."/>
            <person name="Ajami N.J."/>
            <person name="Petrosino J.F."/>
        </authorList>
    </citation>
    <scope>NUCLEOTIDE SEQUENCE [LARGE SCALE GENOMIC DNA]</scope>
    <source>
        <strain evidence="6">CCUG 36733</strain>
    </source>
</reference>
<feature type="active site" description="Tele-AMP-histidine intermediate" evidence="1">
    <location>
        <position position="105"/>
    </location>
</feature>
<sequence>MTPAPIAPACPFCETLAGTDADAVVVADAGDAVAVLDRCPVAPGHVLVIPRRHAASLEELTDVECGAVMSLARDVAGAVRAGLAPAVNLHLSDGHEAEQDVPHVHLHVIPRHEGDGVVIDLPGERPGRHEFERVADGLRAQMGC</sequence>
<evidence type="ECO:0000313" key="5">
    <source>
        <dbReference type="EMBL" id="AMD88121.1"/>
    </source>
</evidence>
<feature type="domain" description="HIT" evidence="4">
    <location>
        <begin position="11"/>
        <end position="118"/>
    </location>
</feature>
<evidence type="ECO:0000259" key="4">
    <source>
        <dbReference type="PROSITE" id="PS51084"/>
    </source>
</evidence>
<dbReference type="AlphaFoldDB" id="A0A0X8JGC2"/>
<evidence type="ECO:0000256" key="1">
    <source>
        <dbReference type="PIRSR" id="PIRSR601310-1"/>
    </source>
</evidence>
<proteinExistence type="predicted"/>
<dbReference type="PRINTS" id="PR00332">
    <property type="entry name" value="HISTRIAD"/>
</dbReference>
<dbReference type="RefSeq" id="WP_067943430.1">
    <property type="nucleotide sequence ID" value="NZ_CP014228.1"/>
</dbReference>
<dbReference type="GO" id="GO:0009117">
    <property type="term" value="P:nucleotide metabolic process"/>
    <property type="evidence" value="ECO:0007669"/>
    <property type="project" value="TreeGrafter"/>
</dbReference>
<dbReference type="PANTHER" id="PTHR46648:SF1">
    <property type="entry name" value="ADENOSINE 5'-MONOPHOSPHORAMIDASE HNT1"/>
    <property type="match status" value="1"/>
</dbReference>
<accession>A0A0X8JGC2</accession>
<dbReference type="PANTHER" id="PTHR46648">
    <property type="entry name" value="HIT FAMILY PROTEIN 1"/>
    <property type="match status" value="1"/>
</dbReference>
<evidence type="ECO:0000256" key="2">
    <source>
        <dbReference type="PIRSR" id="PIRSR601310-3"/>
    </source>
</evidence>